<dbReference type="PROSITE" id="PS00674">
    <property type="entry name" value="AAA"/>
    <property type="match status" value="1"/>
</dbReference>
<evidence type="ECO:0000256" key="3">
    <source>
        <dbReference type="ARBA" id="ARBA00022840"/>
    </source>
</evidence>
<dbReference type="SUPFAM" id="SSF52540">
    <property type="entry name" value="P-loop containing nucleoside triphosphate hydrolases"/>
    <property type="match status" value="2"/>
</dbReference>
<evidence type="ECO:0000259" key="8">
    <source>
        <dbReference type="PROSITE" id="PS50014"/>
    </source>
</evidence>
<evidence type="ECO:0000313" key="10">
    <source>
        <dbReference type="Proteomes" id="UP000031036"/>
    </source>
</evidence>
<accession>A0A0B2VI17</accession>
<dbReference type="GO" id="GO:0016887">
    <property type="term" value="F:ATP hydrolysis activity"/>
    <property type="evidence" value="ECO:0007669"/>
    <property type="project" value="InterPro"/>
</dbReference>
<evidence type="ECO:0000256" key="2">
    <source>
        <dbReference type="ARBA" id="ARBA00022741"/>
    </source>
</evidence>
<sequence length="1252" mass="140630">MSARVHSARRVADSPEHCELRTGRVASRPGRCDRPTIRSATIRVSYVYYEVLVAVSVLLYSVRGMSMNCEEESFTVADGMSRRNGGGVSSRKGIQFPRRSGRERQALYTSLDENFLLETAISSSLFRALITDADKSCETEKSSFSVHNRYSTRSRDVGDSREGEEDFENRPSRRRNTHIAKSLRSSRPALYGEIVSRRSSSPVEEDKSIGVPNMYETVKRRRQALQQAAMERRSSLGTRVRDQVNDGKKETPDKEGEESREVNEEDEGEDSESSQPRHYLLRTNRHPVARYGIEDGIERSMRSIRLNLQRRLRNLEHGGRRGRGIFANRRDSEDSDSSDSDISIRVENERRRLERIRGRAINDEQGSRFVPMNFYGESEEAMDMQVSKSGAPDFYLMDEDRSITFDKIGGLDHHIRSLKELVLFPMFYPDVFAQYSVIPPKGVLFYGPPGTGKTLMARALANACSSGVRKVAFFMRKGTECFSKFFGESERHLRRLFKQAFDSRPAIIFFDEIDGLAPARNAREDHSYTSVVSTLLALMDGLDSRGEVIVIGATNRLDAIDSALRRPGRFDRELRFGLPDVKARFSILKVATALWKSRRPSDSDLQFLAERTSGYCGADLKSLCVEAVFTALRKRFPQIYVSDEKLMIDPTQVVVTKDHFFSAMKRIVPAACRDFTTPSKRMDERSAVLLESLVEAIVQERIPMGYHKPISHEREGCCELAKVIQELEVHDAVPSVRLLLHGQSSDYGQTSYVLPYIMNRLDHLPVFSLSLGSLFAAGNPEESLSQIVQSALRTASAGTPCILLIPSIDEWHHAVSLSVWYQLMGALNGFAALTPILLLATANCHYKALSPEVCKLFDTERIVEVTAPSKAAVESYFRFVVVRSSAKRAQKFIASDYPPLPAAPKSVEENKLESSKPKEDEVDELKRRYHECRLKLIVKYEESIHRLYRDRRFQPFARPVDARVVPDYYVHITNPMDLSTMYRKVESYKSPQELLDDFNLIYTNAIMYNSDSDDEGQHIRFLAKLLLDMGKEIVYALDTKLVKTMREIKKCLADAGIDPDATEIKHDDAPTPNSCQQSSAAPTTDESLNEKVNVVRKTSKKRRSFASSSNSRSKRAHLMAKRVRNCAASPSASPSPIINGHVNGSVGKGETDANDSDNGSRSSTRDKSVDRIQNGRCDVGSATVSSEVDTSVKALEIVVDKAVAKTQGWPVVQLERLGAELLQTIRLHHNGTCGGSLPSKLTAIINKCSYVP</sequence>
<dbReference type="InterPro" id="IPR027417">
    <property type="entry name" value="P-loop_NTPase"/>
</dbReference>
<name>A0A0B2VI17_TOXCA</name>
<dbReference type="SMART" id="SM00382">
    <property type="entry name" value="AAA"/>
    <property type="match status" value="1"/>
</dbReference>
<dbReference type="Gene3D" id="3.40.50.300">
    <property type="entry name" value="P-loop containing nucleotide triphosphate hydrolases"/>
    <property type="match status" value="1"/>
</dbReference>
<feature type="compositionally biased region" description="Low complexity" evidence="6">
    <location>
        <begin position="1127"/>
        <end position="1136"/>
    </location>
</feature>
<dbReference type="PANTHER" id="PTHR23069">
    <property type="entry name" value="AAA DOMAIN-CONTAINING"/>
    <property type="match status" value="1"/>
</dbReference>
<evidence type="ECO:0000256" key="5">
    <source>
        <dbReference type="PROSITE-ProRule" id="PRU00035"/>
    </source>
</evidence>
<dbReference type="InterPro" id="IPR001487">
    <property type="entry name" value="Bromodomain"/>
</dbReference>
<evidence type="ECO:0000256" key="4">
    <source>
        <dbReference type="ARBA" id="ARBA00023117"/>
    </source>
</evidence>
<dbReference type="Gene3D" id="1.10.8.60">
    <property type="match status" value="1"/>
</dbReference>
<evidence type="ECO:0000313" key="9">
    <source>
        <dbReference type="EMBL" id="KHN81107.1"/>
    </source>
</evidence>
<dbReference type="FunFam" id="3.40.50.300:FF:000061">
    <property type="entry name" value="ATPase family, AAA domain-containing 2"/>
    <property type="match status" value="1"/>
</dbReference>
<evidence type="ECO:0000256" key="6">
    <source>
        <dbReference type="SAM" id="MobiDB-lite"/>
    </source>
</evidence>
<dbReference type="GO" id="GO:0005524">
    <property type="term" value="F:ATP binding"/>
    <property type="evidence" value="ECO:0007669"/>
    <property type="project" value="UniProtKB-KW"/>
</dbReference>
<dbReference type="STRING" id="6265.A0A0B2VI17"/>
<dbReference type="InterPro" id="IPR003959">
    <property type="entry name" value="ATPase_AAA_core"/>
</dbReference>
<dbReference type="Pfam" id="PF00439">
    <property type="entry name" value="Bromodomain"/>
    <property type="match status" value="1"/>
</dbReference>
<comment type="similarity">
    <text evidence="1">Belongs to the AAA ATPase family.</text>
</comment>
<organism evidence="9 10">
    <name type="scientific">Toxocara canis</name>
    <name type="common">Canine roundworm</name>
    <dbReference type="NCBI Taxonomy" id="6265"/>
    <lineage>
        <taxon>Eukaryota</taxon>
        <taxon>Metazoa</taxon>
        <taxon>Ecdysozoa</taxon>
        <taxon>Nematoda</taxon>
        <taxon>Chromadorea</taxon>
        <taxon>Rhabditida</taxon>
        <taxon>Spirurina</taxon>
        <taxon>Ascaridomorpha</taxon>
        <taxon>Ascaridoidea</taxon>
        <taxon>Toxocaridae</taxon>
        <taxon>Toxocara</taxon>
    </lineage>
</organism>
<dbReference type="GO" id="GO:0042393">
    <property type="term" value="F:histone binding"/>
    <property type="evidence" value="ECO:0007669"/>
    <property type="project" value="TreeGrafter"/>
</dbReference>
<keyword evidence="2" id="KW-0547">Nucleotide-binding</keyword>
<dbReference type="SUPFAM" id="SSF47370">
    <property type="entry name" value="Bromodomain"/>
    <property type="match status" value="1"/>
</dbReference>
<feature type="compositionally biased region" description="Basic residues" evidence="6">
    <location>
        <begin position="1112"/>
        <end position="1124"/>
    </location>
</feature>
<dbReference type="InterPro" id="IPR041569">
    <property type="entry name" value="AAA_lid_3"/>
</dbReference>
<feature type="compositionally biased region" description="Acidic residues" evidence="6">
    <location>
        <begin position="263"/>
        <end position="272"/>
    </location>
</feature>
<keyword evidence="10" id="KW-1185">Reference proteome</keyword>
<dbReference type="GO" id="GO:0005634">
    <property type="term" value="C:nucleus"/>
    <property type="evidence" value="ECO:0007669"/>
    <property type="project" value="TreeGrafter"/>
</dbReference>
<dbReference type="Pfam" id="PF00004">
    <property type="entry name" value="AAA"/>
    <property type="match status" value="1"/>
</dbReference>
<feature type="domain" description="Bromo" evidence="8">
    <location>
        <begin position="948"/>
        <end position="1016"/>
    </location>
</feature>
<keyword evidence="7" id="KW-0812">Transmembrane</keyword>
<feature type="region of interest" description="Disordered" evidence="6">
    <location>
        <begin position="151"/>
        <end position="184"/>
    </location>
</feature>
<dbReference type="EMBL" id="JPKZ01001591">
    <property type="protein sequence ID" value="KHN81107.1"/>
    <property type="molecule type" value="Genomic_DNA"/>
</dbReference>
<keyword evidence="4 5" id="KW-0103">Bromodomain</keyword>
<dbReference type="CDD" id="cd04369">
    <property type="entry name" value="Bromodomain"/>
    <property type="match status" value="1"/>
</dbReference>
<dbReference type="InterPro" id="IPR003593">
    <property type="entry name" value="AAA+_ATPase"/>
</dbReference>
<reference evidence="9 10" key="1">
    <citation type="submission" date="2014-11" db="EMBL/GenBank/DDBJ databases">
        <title>Genetic blueprint of the zoonotic pathogen Toxocara canis.</title>
        <authorList>
            <person name="Zhu X.-Q."/>
            <person name="Korhonen P.K."/>
            <person name="Cai H."/>
            <person name="Young N.D."/>
            <person name="Nejsum P."/>
            <person name="von Samson-Himmelstjerna G."/>
            <person name="Boag P.R."/>
            <person name="Tan P."/>
            <person name="Li Q."/>
            <person name="Min J."/>
            <person name="Yang Y."/>
            <person name="Wang X."/>
            <person name="Fang X."/>
            <person name="Hall R.S."/>
            <person name="Hofmann A."/>
            <person name="Sternberg P.W."/>
            <person name="Jex A.R."/>
            <person name="Gasser R.B."/>
        </authorList>
    </citation>
    <scope>NUCLEOTIDE SEQUENCE [LARGE SCALE GENOMIC DNA]</scope>
    <source>
        <strain evidence="9">PN_DK_2014</strain>
    </source>
</reference>
<comment type="caution">
    <text evidence="9">The sequence shown here is derived from an EMBL/GenBank/DDBJ whole genome shotgun (WGS) entry which is preliminary data.</text>
</comment>
<gene>
    <name evidence="9" type="primary">lex-1</name>
    <name evidence="9" type="ORF">Tcan_05294</name>
</gene>
<dbReference type="GO" id="GO:0006334">
    <property type="term" value="P:nucleosome assembly"/>
    <property type="evidence" value="ECO:0007669"/>
    <property type="project" value="TreeGrafter"/>
</dbReference>
<dbReference type="InterPro" id="IPR003960">
    <property type="entry name" value="ATPase_AAA_CS"/>
</dbReference>
<dbReference type="Pfam" id="PF17862">
    <property type="entry name" value="AAA_lid_3"/>
    <property type="match status" value="1"/>
</dbReference>
<dbReference type="InterPro" id="IPR045199">
    <property type="entry name" value="ATAD2-like"/>
</dbReference>
<keyword evidence="7" id="KW-0472">Membrane</keyword>
<feature type="transmembrane region" description="Helical" evidence="7">
    <location>
        <begin position="44"/>
        <end position="62"/>
    </location>
</feature>
<feature type="compositionally biased region" description="Polar residues" evidence="6">
    <location>
        <begin position="1071"/>
        <end position="1086"/>
    </location>
</feature>
<dbReference type="Gene3D" id="1.20.920.10">
    <property type="entry name" value="Bromodomain-like"/>
    <property type="match status" value="1"/>
</dbReference>
<dbReference type="SMART" id="SM00297">
    <property type="entry name" value="BROMO"/>
    <property type="match status" value="1"/>
</dbReference>
<evidence type="ECO:0000256" key="7">
    <source>
        <dbReference type="SAM" id="Phobius"/>
    </source>
</evidence>
<dbReference type="PROSITE" id="PS50014">
    <property type="entry name" value="BROMODOMAIN_2"/>
    <property type="match status" value="1"/>
</dbReference>
<dbReference type="AlphaFoldDB" id="A0A0B2VI17"/>
<feature type="region of interest" description="Disordered" evidence="6">
    <location>
        <begin position="196"/>
        <end position="215"/>
    </location>
</feature>
<dbReference type="PRINTS" id="PR00503">
    <property type="entry name" value="BROMODOMAIN"/>
</dbReference>
<dbReference type="GO" id="GO:0045815">
    <property type="term" value="P:transcription initiation-coupled chromatin remodeling"/>
    <property type="evidence" value="ECO:0007669"/>
    <property type="project" value="TreeGrafter"/>
</dbReference>
<feature type="region of interest" description="Disordered" evidence="6">
    <location>
        <begin position="1060"/>
        <end position="1174"/>
    </location>
</feature>
<feature type="region of interest" description="Disordered" evidence="6">
    <location>
        <begin position="220"/>
        <end position="283"/>
    </location>
</feature>
<evidence type="ECO:0000256" key="1">
    <source>
        <dbReference type="ARBA" id="ARBA00006914"/>
    </source>
</evidence>
<proteinExistence type="inferred from homology"/>
<dbReference type="GO" id="GO:0006337">
    <property type="term" value="P:nucleosome disassembly"/>
    <property type="evidence" value="ECO:0007669"/>
    <property type="project" value="TreeGrafter"/>
</dbReference>
<dbReference type="Proteomes" id="UP000031036">
    <property type="component" value="Unassembled WGS sequence"/>
</dbReference>
<dbReference type="GO" id="GO:0003682">
    <property type="term" value="F:chromatin binding"/>
    <property type="evidence" value="ECO:0007669"/>
    <property type="project" value="TreeGrafter"/>
</dbReference>
<dbReference type="PANTHER" id="PTHR23069:SF0">
    <property type="entry name" value="TAT-BINDING HOMOLOG 7"/>
    <property type="match status" value="1"/>
</dbReference>
<protein>
    <submittedName>
        <fullName evidence="9">Tat-binding-like protein 7</fullName>
    </submittedName>
</protein>
<dbReference type="InterPro" id="IPR036427">
    <property type="entry name" value="Bromodomain-like_sf"/>
</dbReference>
<feature type="compositionally biased region" description="Basic and acidic residues" evidence="6">
    <location>
        <begin position="230"/>
        <end position="262"/>
    </location>
</feature>
<dbReference type="OMA" id="QCADRDN"/>
<dbReference type="OrthoDB" id="5421at2759"/>
<keyword evidence="7" id="KW-1133">Transmembrane helix</keyword>
<keyword evidence="3" id="KW-0067">ATP-binding</keyword>